<dbReference type="FunCoup" id="A0A3M0BZ11">
    <property type="interactions" value="104"/>
</dbReference>
<accession>A0A3M0BZ11</accession>
<evidence type="ECO:0000313" key="7">
    <source>
        <dbReference type="Proteomes" id="UP000271227"/>
    </source>
</evidence>
<dbReference type="SUPFAM" id="SSF54631">
    <property type="entry name" value="CBS-domain pair"/>
    <property type="match status" value="1"/>
</dbReference>
<dbReference type="InterPro" id="IPR000644">
    <property type="entry name" value="CBS_dom"/>
</dbReference>
<gene>
    <name evidence="6" type="ORF">BXY39_3196</name>
</gene>
<feature type="domain" description="CBS" evidence="5">
    <location>
        <begin position="83"/>
        <end position="142"/>
    </location>
</feature>
<dbReference type="PANTHER" id="PTHR22777">
    <property type="entry name" value="HEMOLYSIN-RELATED"/>
    <property type="match status" value="1"/>
</dbReference>
<evidence type="ECO:0000256" key="4">
    <source>
        <dbReference type="PROSITE-ProRule" id="PRU00703"/>
    </source>
</evidence>
<dbReference type="RefSeq" id="WP_121939838.1">
    <property type="nucleotide sequence ID" value="NZ_REFR01000014.1"/>
</dbReference>
<dbReference type="Gene3D" id="3.30.465.10">
    <property type="match status" value="1"/>
</dbReference>
<dbReference type="SMART" id="SM00116">
    <property type="entry name" value="CBS"/>
    <property type="match status" value="2"/>
</dbReference>
<dbReference type="SUPFAM" id="SSF56176">
    <property type="entry name" value="FAD-binding/transporter-associated domain-like"/>
    <property type="match status" value="1"/>
</dbReference>
<dbReference type="InParanoid" id="A0A3M0BZ11"/>
<evidence type="ECO:0000256" key="3">
    <source>
        <dbReference type="ARBA" id="ARBA00023122"/>
    </source>
</evidence>
<keyword evidence="7" id="KW-1185">Reference proteome</keyword>
<dbReference type="Proteomes" id="UP000271227">
    <property type="component" value="Unassembled WGS sequence"/>
</dbReference>
<evidence type="ECO:0000259" key="5">
    <source>
        <dbReference type="PROSITE" id="PS51371"/>
    </source>
</evidence>
<dbReference type="InterPro" id="IPR005170">
    <property type="entry name" value="Transptr-assoc_dom"/>
</dbReference>
<dbReference type="EMBL" id="REFR01000014">
    <property type="protein sequence ID" value="RMB02844.1"/>
    <property type="molecule type" value="Genomic_DNA"/>
</dbReference>
<dbReference type="GO" id="GO:0005886">
    <property type="term" value="C:plasma membrane"/>
    <property type="evidence" value="ECO:0007669"/>
    <property type="project" value="TreeGrafter"/>
</dbReference>
<dbReference type="InterPro" id="IPR044751">
    <property type="entry name" value="Ion_transp-like_CBS"/>
</dbReference>
<dbReference type="PROSITE" id="PS51371">
    <property type="entry name" value="CBS"/>
    <property type="match status" value="2"/>
</dbReference>
<dbReference type="SMART" id="SM01091">
    <property type="entry name" value="CorC_HlyC"/>
    <property type="match status" value="1"/>
</dbReference>
<sequence length="325" mass="35551">MSREQYRHETGETDPARLSSRGGFMAYLRELFGRGSVASLKDSVAEAIVEHEEAGGSAAISADERTMLFNILEYGDLRVGDVMVPRADIVAVALDTGLQGLLNLMADAAHSRLPVYRTGLDDVLGMVHVKDVLAFLAKGAAPGDFRIEHLQRPVLFVPPSMKVMDLLARMRTSRTHMAVVVDEYGGTDGLLTIEDLVEEIVGEIEDEHDAADSDPHFEALGNGTYDADARVEIEDLESVLDVDLLPEDREEDADTLGGLVFTLAGRVPEIGEVIAHDNGYRFEVVDADPRRIHKLRIHEPETDLPIRGAVEGRRARADANGEDMA</sequence>
<name>A0A3M0BZ11_9PROT</name>
<evidence type="ECO:0000256" key="1">
    <source>
        <dbReference type="ARBA" id="ARBA00006446"/>
    </source>
</evidence>
<dbReference type="CDD" id="cd04590">
    <property type="entry name" value="CBS_pair_CorC_HlyC_assoc"/>
    <property type="match status" value="1"/>
</dbReference>
<evidence type="ECO:0000256" key="2">
    <source>
        <dbReference type="ARBA" id="ARBA00022737"/>
    </source>
</evidence>
<reference evidence="6 7" key="1">
    <citation type="submission" date="2018-10" db="EMBL/GenBank/DDBJ databases">
        <title>Genomic Encyclopedia of Archaeal and Bacterial Type Strains, Phase II (KMG-II): from individual species to whole genera.</title>
        <authorList>
            <person name="Goeker M."/>
        </authorList>
    </citation>
    <scope>NUCLEOTIDE SEQUENCE [LARGE SCALE GENOMIC DNA]</scope>
    <source>
        <strain evidence="6 7">DSM 25217</strain>
    </source>
</reference>
<keyword evidence="2" id="KW-0677">Repeat</keyword>
<organism evidence="6 7">
    <name type="scientific">Eilatimonas milleporae</name>
    <dbReference type="NCBI Taxonomy" id="911205"/>
    <lineage>
        <taxon>Bacteria</taxon>
        <taxon>Pseudomonadati</taxon>
        <taxon>Pseudomonadota</taxon>
        <taxon>Alphaproteobacteria</taxon>
        <taxon>Kordiimonadales</taxon>
        <taxon>Kordiimonadaceae</taxon>
        <taxon>Eilatimonas</taxon>
    </lineage>
</organism>
<dbReference type="InterPro" id="IPR016169">
    <property type="entry name" value="FAD-bd_PCMH_sub2"/>
</dbReference>
<keyword evidence="3 4" id="KW-0129">CBS domain</keyword>
<protein>
    <submittedName>
        <fullName evidence="6">CBS domain protein</fullName>
    </submittedName>
</protein>
<dbReference type="AlphaFoldDB" id="A0A3M0BZ11"/>
<dbReference type="Pfam" id="PF03471">
    <property type="entry name" value="CorC_HlyC"/>
    <property type="match status" value="1"/>
</dbReference>
<feature type="domain" description="CBS" evidence="5">
    <location>
        <begin position="150"/>
        <end position="207"/>
    </location>
</feature>
<dbReference type="InterPro" id="IPR036318">
    <property type="entry name" value="FAD-bd_PCMH-like_sf"/>
</dbReference>
<dbReference type="InterPro" id="IPR046342">
    <property type="entry name" value="CBS_dom_sf"/>
</dbReference>
<dbReference type="Gene3D" id="3.10.580.10">
    <property type="entry name" value="CBS-domain"/>
    <property type="match status" value="1"/>
</dbReference>
<dbReference type="Pfam" id="PF00571">
    <property type="entry name" value="CBS"/>
    <property type="match status" value="2"/>
</dbReference>
<dbReference type="FunFam" id="3.10.580.10:FF:000002">
    <property type="entry name" value="Magnesium/cobalt efflux protein CorC"/>
    <property type="match status" value="1"/>
</dbReference>
<dbReference type="OrthoDB" id="9797674at2"/>
<comment type="caution">
    <text evidence="6">The sequence shown here is derived from an EMBL/GenBank/DDBJ whole genome shotgun (WGS) entry which is preliminary data.</text>
</comment>
<proteinExistence type="inferred from homology"/>
<comment type="similarity">
    <text evidence="1">Belongs to the UPF0053 family. Hemolysin C subfamily.</text>
</comment>
<dbReference type="GO" id="GO:0050660">
    <property type="term" value="F:flavin adenine dinucleotide binding"/>
    <property type="evidence" value="ECO:0007669"/>
    <property type="project" value="InterPro"/>
</dbReference>
<evidence type="ECO:0000313" key="6">
    <source>
        <dbReference type="EMBL" id="RMB02844.1"/>
    </source>
</evidence>
<dbReference type="PANTHER" id="PTHR22777:SF27">
    <property type="entry name" value="MAGNESIUM AND COBALT EFFLUX PROTEIN CORC"/>
    <property type="match status" value="1"/>
</dbReference>